<evidence type="ECO:0000256" key="1">
    <source>
        <dbReference type="PROSITE-ProRule" id="PRU00023"/>
    </source>
</evidence>
<protein>
    <submittedName>
        <fullName evidence="2">Uncharacterized protein</fullName>
    </submittedName>
</protein>
<gene>
    <name evidence="2" type="ORF">PPRIM_AZ9-3.1.T0630156</name>
</gene>
<proteinExistence type="predicted"/>
<evidence type="ECO:0000313" key="3">
    <source>
        <dbReference type="Proteomes" id="UP000688137"/>
    </source>
</evidence>
<dbReference type="InterPro" id="IPR002110">
    <property type="entry name" value="Ankyrin_rpt"/>
</dbReference>
<accession>A0A8S1MIA5</accession>
<keyword evidence="3" id="KW-1185">Reference proteome</keyword>
<dbReference type="SMART" id="SM00248">
    <property type="entry name" value="ANK"/>
    <property type="match status" value="2"/>
</dbReference>
<organism evidence="2 3">
    <name type="scientific">Paramecium primaurelia</name>
    <dbReference type="NCBI Taxonomy" id="5886"/>
    <lineage>
        <taxon>Eukaryota</taxon>
        <taxon>Sar</taxon>
        <taxon>Alveolata</taxon>
        <taxon>Ciliophora</taxon>
        <taxon>Intramacronucleata</taxon>
        <taxon>Oligohymenophorea</taxon>
        <taxon>Peniculida</taxon>
        <taxon>Parameciidae</taxon>
        <taxon>Paramecium</taxon>
    </lineage>
</organism>
<keyword evidence="1" id="KW-0040">ANK repeat</keyword>
<dbReference type="Pfam" id="PF12796">
    <property type="entry name" value="Ank_2"/>
    <property type="match status" value="1"/>
</dbReference>
<comment type="caution">
    <text evidence="2">The sequence shown here is derived from an EMBL/GenBank/DDBJ whole genome shotgun (WGS) entry which is preliminary data.</text>
</comment>
<dbReference type="PANTHER" id="PTHR24198:SF165">
    <property type="entry name" value="ANKYRIN REPEAT-CONTAINING PROTEIN-RELATED"/>
    <property type="match status" value="1"/>
</dbReference>
<dbReference type="OMA" id="LINHRVY"/>
<evidence type="ECO:0000313" key="2">
    <source>
        <dbReference type="EMBL" id="CAD8080227.1"/>
    </source>
</evidence>
<dbReference type="PROSITE" id="PS50088">
    <property type="entry name" value="ANK_REPEAT"/>
    <property type="match status" value="1"/>
</dbReference>
<dbReference type="EMBL" id="CAJJDM010000064">
    <property type="protein sequence ID" value="CAD8080227.1"/>
    <property type="molecule type" value="Genomic_DNA"/>
</dbReference>
<name>A0A8S1MIA5_PARPR</name>
<sequence>MKAPTHRCLLSSLIESNEKTTRQAKTHESFERLKYSQPQTATPKTQMTNRKSKQMSLVQVQQLIQQPLLRKNHTALSEVPHTWNTSRSIEKTVDLLAMPQHKRVKWLEKQKSLLAQQQPVTERVQTSRIKQMATATNYNNFLKKFNGEQQMMILDKTKTTTIPIQKLQNEMQENKERQFIFKQPLRIIKGMSEHMLRMKSISRQHESIPSPPRRLSNPRYELTNANRVRFSKYYQDDSLKVLKSQKRDPNQIFKELHIEDIQYTDLDRAQNHPINIALFNMLKDEEIILKQQQLEEAEKYTAQELIKQRQEIERFDELTRQEYHRKCYVDFKSKSINSKYQHKNLNLDQSLLEVFPKNEIINPQQQRKMRRHKILNMIKMFLFRLHELHLNLDDLINHRVYPLTAYSHERSKLFFDLVKSNKLELAHRELQENRYLVYEFDSSKLTPLHHAVIRNHVEMVELLMEYHSDVNRRDILGRTPLFFGIRSGYNDCVQLLLYNQAIPWSNKKNQYDLYLDMLSDKVRDQYRKAKNYHLQMQMMSYTKRAAFWMERRYYFTQ</sequence>
<reference evidence="2" key="1">
    <citation type="submission" date="2021-01" db="EMBL/GenBank/DDBJ databases">
        <authorList>
            <consortium name="Genoscope - CEA"/>
            <person name="William W."/>
        </authorList>
    </citation>
    <scope>NUCLEOTIDE SEQUENCE</scope>
</reference>
<dbReference type="Proteomes" id="UP000688137">
    <property type="component" value="Unassembled WGS sequence"/>
</dbReference>
<feature type="repeat" description="ANK" evidence="1">
    <location>
        <begin position="443"/>
        <end position="475"/>
    </location>
</feature>
<dbReference type="PANTHER" id="PTHR24198">
    <property type="entry name" value="ANKYRIN REPEAT AND PROTEIN KINASE DOMAIN-CONTAINING PROTEIN"/>
    <property type="match status" value="1"/>
</dbReference>
<dbReference type="PROSITE" id="PS50297">
    <property type="entry name" value="ANK_REP_REGION"/>
    <property type="match status" value="1"/>
</dbReference>
<dbReference type="AlphaFoldDB" id="A0A8S1MIA5"/>